<feature type="domain" description="BTB" evidence="1">
    <location>
        <begin position="16"/>
        <end position="90"/>
    </location>
</feature>
<dbReference type="Gene3D" id="3.30.710.10">
    <property type="entry name" value="Potassium Channel Kv1.1, Chain A"/>
    <property type="match status" value="1"/>
</dbReference>
<dbReference type="OMA" id="ALMECCT"/>
<protein>
    <recommendedName>
        <fullName evidence="1">BTB domain-containing protein</fullName>
    </recommendedName>
</protein>
<accession>S7R7J2</accession>
<dbReference type="InterPro" id="IPR000210">
    <property type="entry name" value="BTB/POZ_dom"/>
</dbReference>
<gene>
    <name evidence="2" type="ORF">GLOTRDRAFT_97076</name>
</gene>
<dbReference type="HOGENOM" id="CLU_033082_3_2_1"/>
<dbReference type="PROSITE" id="PS50097">
    <property type="entry name" value="BTB"/>
    <property type="match status" value="1"/>
</dbReference>
<organism evidence="2 3">
    <name type="scientific">Gloeophyllum trabeum (strain ATCC 11539 / FP-39264 / Madison 617)</name>
    <name type="common">Brown rot fungus</name>
    <dbReference type="NCBI Taxonomy" id="670483"/>
    <lineage>
        <taxon>Eukaryota</taxon>
        <taxon>Fungi</taxon>
        <taxon>Dikarya</taxon>
        <taxon>Basidiomycota</taxon>
        <taxon>Agaricomycotina</taxon>
        <taxon>Agaricomycetes</taxon>
        <taxon>Gloeophyllales</taxon>
        <taxon>Gloeophyllaceae</taxon>
        <taxon>Gloeophyllum</taxon>
    </lineage>
</organism>
<dbReference type="OrthoDB" id="2799068at2759"/>
<evidence type="ECO:0000313" key="2">
    <source>
        <dbReference type="EMBL" id="EPQ50350.1"/>
    </source>
</evidence>
<evidence type="ECO:0000313" key="3">
    <source>
        <dbReference type="Proteomes" id="UP000030669"/>
    </source>
</evidence>
<name>S7R7J2_GLOTA</name>
<dbReference type="Pfam" id="PF00651">
    <property type="entry name" value="BTB"/>
    <property type="match status" value="1"/>
</dbReference>
<reference evidence="2 3" key="1">
    <citation type="journal article" date="2012" name="Science">
        <title>The Paleozoic origin of enzymatic lignin decomposition reconstructed from 31 fungal genomes.</title>
        <authorList>
            <person name="Floudas D."/>
            <person name="Binder M."/>
            <person name="Riley R."/>
            <person name="Barry K."/>
            <person name="Blanchette R.A."/>
            <person name="Henrissat B."/>
            <person name="Martinez A.T."/>
            <person name="Otillar R."/>
            <person name="Spatafora J.W."/>
            <person name="Yadav J.S."/>
            <person name="Aerts A."/>
            <person name="Benoit I."/>
            <person name="Boyd A."/>
            <person name="Carlson A."/>
            <person name="Copeland A."/>
            <person name="Coutinho P.M."/>
            <person name="de Vries R.P."/>
            <person name="Ferreira P."/>
            <person name="Findley K."/>
            <person name="Foster B."/>
            <person name="Gaskell J."/>
            <person name="Glotzer D."/>
            <person name="Gorecki P."/>
            <person name="Heitman J."/>
            <person name="Hesse C."/>
            <person name="Hori C."/>
            <person name="Igarashi K."/>
            <person name="Jurgens J.A."/>
            <person name="Kallen N."/>
            <person name="Kersten P."/>
            <person name="Kohler A."/>
            <person name="Kuees U."/>
            <person name="Kumar T.K.A."/>
            <person name="Kuo A."/>
            <person name="LaButti K."/>
            <person name="Larrondo L.F."/>
            <person name="Lindquist E."/>
            <person name="Ling A."/>
            <person name="Lombard V."/>
            <person name="Lucas S."/>
            <person name="Lundell T."/>
            <person name="Martin R."/>
            <person name="McLaughlin D.J."/>
            <person name="Morgenstern I."/>
            <person name="Morin E."/>
            <person name="Murat C."/>
            <person name="Nagy L.G."/>
            <person name="Nolan M."/>
            <person name="Ohm R.A."/>
            <person name="Patyshakuliyeva A."/>
            <person name="Rokas A."/>
            <person name="Ruiz-Duenas F.J."/>
            <person name="Sabat G."/>
            <person name="Salamov A."/>
            <person name="Samejima M."/>
            <person name="Schmutz J."/>
            <person name="Slot J.C."/>
            <person name="St John F."/>
            <person name="Stenlid J."/>
            <person name="Sun H."/>
            <person name="Sun S."/>
            <person name="Syed K."/>
            <person name="Tsang A."/>
            <person name="Wiebenga A."/>
            <person name="Young D."/>
            <person name="Pisabarro A."/>
            <person name="Eastwood D.C."/>
            <person name="Martin F."/>
            <person name="Cullen D."/>
            <person name="Grigoriev I.V."/>
            <person name="Hibbett D.S."/>
        </authorList>
    </citation>
    <scope>NUCLEOTIDE SEQUENCE [LARGE SCALE GENOMIC DNA]</scope>
    <source>
        <strain evidence="2 3">ATCC 11539</strain>
    </source>
</reference>
<dbReference type="KEGG" id="gtr:GLOTRDRAFT_97076"/>
<proteinExistence type="predicted"/>
<keyword evidence="3" id="KW-1185">Reference proteome</keyword>
<dbReference type="eggNOG" id="ENOG502SS61">
    <property type="taxonomic scope" value="Eukaryota"/>
</dbReference>
<sequence>MIAQQGLQKYEDLWYEDGTIVLQVGNTLFRVYRGVLAEHSSTFRDMFAIPQPDEIDSYEECPLVALHDHASEMIHFLLAIFKPGYFEQASTTSRPFIISVLRLATKYNAAVLRSRIISLLTSYYPSTLEAWENRASSPVAHLFTDGDFMAAYMALTCNITTILPASLYCCCMRYPTSSLLNGFKAAPPSGKIKAACRSTLNSRDFFKKANRCREMSCRNALYRWRVTEEGDWDDHFYDILKGDEMDSVACTTCNEGAEELFTELREDVWDNLPSYFGLPDWEDLRKTLSEE</sequence>
<dbReference type="InterPro" id="IPR011333">
    <property type="entry name" value="SKP1/BTB/POZ_sf"/>
</dbReference>
<dbReference type="RefSeq" id="XP_007871185.1">
    <property type="nucleotide sequence ID" value="XM_007872994.1"/>
</dbReference>
<dbReference type="Proteomes" id="UP000030669">
    <property type="component" value="Unassembled WGS sequence"/>
</dbReference>
<evidence type="ECO:0000259" key="1">
    <source>
        <dbReference type="PROSITE" id="PS50097"/>
    </source>
</evidence>
<dbReference type="AlphaFoldDB" id="S7R7J2"/>
<dbReference type="EMBL" id="KB469317">
    <property type="protein sequence ID" value="EPQ50350.1"/>
    <property type="molecule type" value="Genomic_DNA"/>
</dbReference>
<dbReference type="GeneID" id="19309944"/>
<dbReference type="SUPFAM" id="SSF54695">
    <property type="entry name" value="POZ domain"/>
    <property type="match status" value="1"/>
</dbReference>